<reference evidence="5 6" key="1">
    <citation type="submission" date="2019-04" db="EMBL/GenBank/DDBJ databases">
        <title>The sequence and de novo assembly of Takifugu bimaculatus genome using PacBio and Hi-C technologies.</title>
        <authorList>
            <person name="Xu P."/>
            <person name="Liu B."/>
            <person name="Zhou Z."/>
        </authorList>
    </citation>
    <scope>NUCLEOTIDE SEQUENCE [LARGE SCALE GENOMIC DNA]</scope>
    <source>
        <strain evidence="5">TB-2018</strain>
        <tissue evidence="5">Muscle</tissue>
    </source>
</reference>
<comment type="caution">
    <text evidence="5">The sequence shown here is derived from an EMBL/GenBank/DDBJ whole genome shotgun (WGS) entry which is preliminary data.</text>
</comment>
<feature type="compositionally biased region" description="Polar residues" evidence="4">
    <location>
        <begin position="759"/>
        <end position="770"/>
    </location>
</feature>
<keyword evidence="6" id="KW-1185">Reference proteome</keyword>
<keyword evidence="3" id="KW-0175">Coiled coil</keyword>
<feature type="compositionally biased region" description="Basic residues" evidence="4">
    <location>
        <begin position="810"/>
        <end position="822"/>
    </location>
</feature>
<evidence type="ECO:0000256" key="1">
    <source>
        <dbReference type="ARBA" id="ARBA00004613"/>
    </source>
</evidence>
<dbReference type="EMBL" id="SWLE01000002">
    <property type="protein sequence ID" value="TNN02329.1"/>
    <property type="molecule type" value="Genomic_DNA"/>
</dbReference>
<evidence type="ECO:0000256" key="3">
    <source>
        <dbReference type="SAM" id="Coils"/>
    </source>
</evidence>
<dbReference type="SUPFAM" id="SSF82895">
    <property type="entry name" value="TSP-1 type 1 repeat"/>
    <property type="match status" value="4"/>
</dbReference>
<keyword evidence="2" id="KW-0964">Secreted</keyword>
<dbReference type="PROSITE" id="PS50092">
    <property type="entry name" value="TSP1"/>
    <property type="match status" value="4"/>
</dbReference>
<feature type="compositionally biased region" description="Polar residues" evidence="4">
    <location>
        <begin position="795"/>
        <end position="807"/>
    </location>
</feature>
<dbReference type="PANTHER" id="PTHR13723:SF140">
    <property type="entry name" value="A DISINTEGRIN AND METALLOPROTEINASE WITH THROMBOSPONDIN MOTIFS 16"/>
    <property type="match status" value="1"/>
</dbReference>
<dbReference type="PANTHER" id="PTHR13723">
    <property type="entry name" value="ADAMTS A DISINTEGRIN AND METALLOPROTEASE WITH THROMBOSPONDIN MOTIFS PROTEASE"/>
    <property type="match status" value="1"/>
</dbReference>
<name>A0A4Z2CDR9_9TELE</name>
<dbReference type="Proteomes" id="UP000516260">
    <property type="component" value="Chromosome 10"/>
</dbReference>
<feature type="coiled-coil region" evidence="3">
    <location>
        <begin position="515"/>
        <end position="698"/>
    </location>
</feature>
<dbReference type="SMART" id="SM00209">
    <property type="entry name" value="TSP1"/>
    <property type="match status" value="4"/>
</dbReference>
<feature type="region of interest" description="Disordered" evidence="4">
    <location>
        <begin position="734"/>
        <end position="827"/>
    </location>
</feature>
<dbReference type="GO" id="GO:0030198">
    <property type="term" value="P:extracellular matrix organization"/>
    <property type="evidence" value="ECO:0007669"/>
    <property type="project" value="TreeGrafter"/>
</dbReference>
<proteinExistence type="predicted"/>
<dbReference type="Pfam" id="PF19030">
    <property type="entry name" value="TSP1_ADAMTS"/>
    <property type="match status" value="4"/>
</dbReference>
<sequence>MKADEKRKHNYTWAIVRSQCSATCAAGLMNTKTACYKDMRVQVNTSYCNPRSRPVTGLVPCNTQPCPASWSVGEWGACSQSCGGGEHTRLVQCIQRTSQTDADNLSDAQCIQPAPARRQACNTHSCPPVWSTGPWSQCSRKCGSGLRKRTVLCTSTKPGVETRTLPDSLCAGLPKPGSQESCFIKRCQKLRKVQWFVSTWQECSATCGRGYQTRFIKCAEKDTAGKYRELTDKKCHHVPKPAVELQRPCVLKECPVRTTPALHRWSPYHHTFPQPLPHPPPPAEWRSSPWSQCTVTCGGGVQSRTVQCLVQGKPSSGCAFHLKPLISQACNTNFCPQPDKKGITSTGATWFLNMECATTSSTASSAASPAQTQTYNLSPSPQRCPHSDVYVFLWHVAGEDITAFTKTRFVGSYFGSWRNVRDAECAVVLKHERAIGNLFQSFLLHLVFVDPIQIKAFLGNGLTMMPGDTQSSALPIAADATVGTCQNCAVLHQNLNEYVSSFLALKQKIAVSDDSIRLQQTLEELQIRLVTLEKKTADYESLQAELEEKQDALKTYTQMSEEFGKLKQENGRTLTEKQILEDQLKDAKELTETQSLENAKLMREKAVVENDLLKTQTLLKKSQEQADQVEKLKEENANIINTKSRLETKVTQLEDSICKQNNQIAQLSKEKNQLERKIDDLQVRLIKLEKEKRKEYKSTSTQAVAPKEPKVDKEKIRMLLEGLWACVETQQQDSENQLHFRESRPKQIRLPSPQHEQRSSLSYTSPSATHTSRETCSFPAHSDPTLTRINPPGSTPTSHQAHLPSQSAKKEKHSPKKEHKNKQPLEDFINSPFSLEDVMTLFKPMPSCISPLQDLEAEIESMEIDKGEKENHLLPASTSISPQKKESVVITLESKCENSPAAPIPGEFGLARGHHTIKGTEFQRECFHRCGSK</sequence>
<dbReference type="InterPro" id="IPR000884">
    <property type="entry name" value="TSP1_rpt"/>
</dbReference>
<evidence type="ECO:0000256" key="2">
    <source>
        <dbReference type="ARBA" id="ARBA00022525"/>
    </source>
</evidence>
<organism evidence="5 6">
    <name type="scientific">Takifugu bimaculatus</name>
    <dbReference type="NCBI Taxonomy" id="433685"/>
    <lineage>
        <taxon>Eukaryota</taxon>
        <taxon>Metazoa</taxon>
        <taxon>Chordata</taxon>
        <taxon>Craniata</taxon>
        <taxon>Vertebrata</taxon>
        <taxon>Euteleostomi</taxon>
        <taxon>Actinopterygii</taxon>
        <taxon>Neopterygii</taxon>
        <taxon>Teleostei</taxon>
        <taxon>Neoteleostei</taxon>
        <taxon>Acanthomorphata</taxon>
        <taxon>Eupercaria</taxon>
        <taxon>Tetraodontiformes</taxon>
        <taxon>Tetradontoidea</taxon>
        <taxon>Tetraodontidae</taxon>
        <taxon>Takifugu</taxon>
    </lineage>
</organism>
<gene>
    <name evidence="5" type="ORF">fugu_009816</name>
</gene>
<dbReference type="Gene3D" id="2.20.100.10">
    <property type="entry name" value="Thrombospondin type-1 (TSP1) repeat"/>
    <property type="match status" value="4"/>
</dbReference>
<dbReference type="InterPro" id="IPR036383">
    <property type="entry name" value="TSP1_rpt_sf"/>
</dbReference>
<comment type="subcellular location">
    <subcellularLocation>
        <location evidence="1">Secreted</location>
    </subcellularLocation>
</comment>
<evidence type="ECO:0000313" key="6">
    <source>
        <dbReference type="Proteomes" id="UP000516260"/>
    </source>
</evidence>
<dbReference type="AlphaFoldDB" id="A0A4Z2CDR9"/>
<dbReference type="GO" id="GO:0004222">
    <property type="term" value="F:metalloendopeptidase activity"/>
    <property type="evidence" value="ECO:0007669"/>
    <property type="project" value="TreeGrafter"/>
</dbReference>
<feature type="compositionally biased region" description="Basic and acidic residues" evidence="4">
    <location>
        <begin position="736"/>
        <end position="745"/>
    </location>
</feature>
<dbReference type="GO" id="GO:0031012">
    <property type="term" value="C:extracellular matrix"/>
    <property type="evidence" value="ECO:0007669"/>
    <property type="project" value="TreeGrafter"/>
</dbReference>
<evidence type="ECO:0000313" key="5">
    <source>
        <dbReference type="EMBL" id="TNN02329.1"/>
    </source>
</evidence>
<dbReference type="InterPro" id="IPR050439">
    <property type="entry name" value="ADAMTS_ADAMTS-like"/>
</dbReference>
<dbReference type="GO" id="GO:0006508">
    <property type="term" value="P:proteolysis"/>
    <property type="evidence" value="ECO:0007669"/>
    <property type="project" value="TreeGrafter"/>
</dbReference>
<dbReference type="GO" id="GO:0005576">
    <property type="term" value="C:extracellular region"/>
    <property type="evidence" value="ECO:0007669"/>
    <property type="project" value="UniProtKB-SubCell"/>
</dbReference>
<evidence type="ECO:0000256" key="4">
    <source>
        <dbReference type="SAM" id="MobiDB-lite"/>
    </source>
</evidence>
<protein>
    <submittedName>
        <fullName evidence="5">Uncharacterized protein</fullName>
    </submittedName>
</protein>
<accession>A0A4Z2CDR9</accession>